<evidence type="ECO:0000256" key="1">
    <source>
        <dbReference type="ARBA" id="ARBA00008416"/>
    </source>
</evidence>
<organism evidence="6 7">
    <name type="scientific">Desulforamulus aeronauticus DSM 10349</name>
    <dbReference type="NCBI Taxonomy" id="1121421"/>
    <lineage>
        <taxon>Bacteria</taxon>
        <taxon>Bacillati</taxon>
        <taxon>Bacillota</taxon>
        <taxon>Clostridia</taxon>
        <taxon>Eubacteriales</taxon>
        <taxon>Peptococcaceae</taxon>
        <taxon>Desulforamulus</taxon>
    </lineage>
</organism>
<feature type="binding site" evidence="2">
    <location>
        <position position="60"/>
    </location>
    <ligand>
        <name>Fe cation</name>
        <dbReference type="ChEBI" id="CHEBI:24875"/>
    </ligand>
</feature>
<feature type="binding site" evidence="2">
    <location>
        <position position="106"/>
    </location>
    <ligand>
        <name>Fe cation</name>
        <dbReference type="ChEBI" id="CHEBI:24875"/>
    </ligand>
</feature>
<dbReference type="InterPro" id="IPR012093">
    <property type="entry name" value="Pirin"/>
</dbReference>
<evidence type="ECO:0000256" key="2">
    <source>
        <dbReference type="PIRSR" id="PIRSR006232-1"/>
    </source>
</evidence>
<dbReference type="SUPFAM" id="SSF51182">
    <property type="entry name" value="RmlC-like cupins"/>
    <property type="match status" value="1"/>
</dbReference>
<proteinExistence type="inferred from homology"/>
<comment type="similarity">
    <text evidence="1 3">Belongs to the pirin family.</text>
</comment>
<dbReference type="PANTHER" id="PTHR13903:SF8">
    <property type="entry name" value="PIRIN"/>
    <property type="match status" value="1"/>
</dbReference>
<dbReference type="OrthoDB" id="321327at2"/>
<dbReference type="InterPro" id="IPR014710">
    <property type="entry name" value="RmlC-like_jellyroll"/>
</dbReference>
<dbReference type="EMBL" id="FRAR01000004">
    <property type="protein sequence ID" value="SHJ93833.1"/>
    <property type="molecule type" value="Genomic_DNA"/>
</dbReference>
<feature type="binding site" evidence="2">
    <location>
        <position position="104"/>
    </location>
    <ligand>
        <name>Fe cation</name>
        <dbReference type="ChEBI" id="CHEBI:24875"/>
    </ligand>
</feature>
<accession>A0A1M6NDV9</accession>
<dbReference type="AlphaFoldDB" id="A0A1M6NDV9"/>
<dbReference type="Gene3D" id="2.60.120.10">
    <property type="entry name" value="Jelly Rolls"/>
    <property type="match status" value="2"/>
</dbReference>
<evidence type="ECO:0000313" key="6">
    <source>
        <dbReference type="EMBL" id="SHJ93833.1"/>
    </source>
</evidence>
<gene>
    <name evidence="6" type="ORF">SAMN02745123_00076</name>
</gene>
<feature type="binding site" evidence="2">
    <location>
        <position position="62"/>
    </location>
    <ligand>
        <name>Fe cation</name>
        <dbReference type="ChEBI" id="CHEBI:24875"/>
    </ligand>
</feature>
<dbReference type="PIRSF" id="PIRSF006232">
    <property type="entry name" value="Pirin"/>
    <property type="match status" value="1"/>
</dbReference>
<protein>
    <recommendedName>
        <fullName evidence="8">Pirin family protein</fullName>
    </recommendedName>
</protein>
<keyword evidence="2" id="KW-0408">Iron</keyword>
<dbReference type="Pfam" id="PF02678">
    <property type="entry name" value="Pirin"/>
    <property type="match status" value="1"/>
</dbReference>
<dbReference type="PANTHER" id="PTHR13903">
    <property type="entry name" value="PIRIN-RELATED"/>
    <property type="match status" value="1"/>
</dbReference>
<evidence type="ECO:0008006" key="8">
    <source>
        <dbReference type="Google" id="ProtNLM"/>
    </source>
</evidence>
<dbReference type="Pfam" id="PF05726">
    <property type="entry name" value="Pirin_C"/>
    <property type="match status" value="1"/>
</dbReference>
<feature type="domain" description="Pirin N-terminal" evidence="4">
    <location>
        <begin position="24"/>
        <end position="121"/>
    </location>
</feature>
<dbReference type="CDD" id="cd02247">
    <property type="entry name" value="cupin_pirin_C"/>
    <property type="match status" value="1"/>
</dbReference>
<dbReference type="CDD" id="cd02909">
    <property type="entry name" value="cupin_pirin_N"/>
    <property type="match status" value="1"/>
</dbReference>
<evidence type="ECO:0000259" key="4">
    <source>
        <dbReference type="Pfam" id="PF02678"/>
    </source>
</evidence>
<evidence type="ECO:0000313" key="7">
    <source>
        <dbReference type="Proteomes" id="UP000183997"/>
    </source>
</evidence>
<evidence type="ECO:0000256" key="3">
    <source>
        <dbReference type="RuleBase" id="RU003457"/>
    </source>
</evidence>
<evidence type="ECO:0000259" key="5">
    <source>
        <dbReference type="Pfam" id="PF05726"/>
    </source>
</evidence>
<feature type="domain" description="Pirin C-terminal" evidence="5">
    <location>
        <begin position="175"/>
        <end position="278"/>
    </location>
</feature>
<dbReference type="InterPro" id="IPR003829">
    <property type="entry name" value="Pirin_N_dom"/>
</dbReference>
<dbReference type="InterPro" id="IPR011051">
    <property type="entry name" value="RmlC_Cupin_sf"/>
</dbReference>
<dbReference type="RefSeq" id="WP_072910298.1">
    <property type="nucleotide sequence ID" value="NZ_FRAR01000004.1"/>
</dbReference>
<keyword evidence="7" id="KW-1185">Reference proteome</keyword>
<dbReference type="GO" id="GO:0046872">
    <property type="term" value="F:metal ion binding"/>
    <property type="evidence" value="ECO:0007669"/>
    <property type="project" value="UniProtKB-KW"/>
</dbReference>
<sequence>MSTVRTVRKIVTGKNAIDGAGVRLVRVFAYRDAKDFDPFLMLDAFDSTNPDDYVKGFPMHPHRGIETITYLIKGDIEHQDSLGNKGSILDGDCQWMTAGSGIIHQEMPKPSARMLGVQLWLNLPAKDKMVAPQYRDIRKQNIPVIVEENHRVHIIAGQHNGIAGATAGDYVKALYLDVDVKAGCDWSCKIEEDATLFIYILQGEGCLDPQSDVFIAEKHAVLFNEGDTFWVKASDKGIRFLLLSGKPLHEPIAWGGPIVMNTEEELKQAFFEIEEDKFIK</sequence>
<name>A0A1M6NDV9_9FIRM</name>
<keyword evidence="2" id="KW-0479">Metal-binding</keyword>
<comment type="cofactor">
    <cofactor evidence="2">
        <name>Fe cation</name>
        <dbReference type="ChEBI" id="CHEBI:24875"/>
    </cofactor>
    <text evidence="2">Binds 1 Fe cation per subunit.</text>
</comment>
<dbReference type="InterPro" id="IPR008778">
    <property type="entry name" value="Pirin_C_dom"/>
</dbReference>
<reference evidence="7" key="1">
    <citation type="submission" date="2016-11" db="EMBL/GenBank/DDBJ databases">
        <authorList>
            <person name="Varghese N."/>
            <person name="Submissions S."/>
        </authorList>
    </citation>
    <scope>NUCLEOTIDE SEQUENCE [LARGE SCALE GENOMIC DNA]</scope>
    <source>
        <strain evidence="7">DSM 10349</strain>
    </source>
</reference>
<dbReference type="Proteomes" id="UP000183997">
    <property type="component" value="Unassembled WGS sequence"/>
</dbReference>